<gene>
    <name evidence="11" type="ORF">FC26_GL000512</name>
</gene>
<keyword evidence="6 9" id="KW-0224">Dipeptidase</keyword>
<keyword evidence="2 9" id="KW-0645">Protease</keyword>
<dbReference type="STRING" id="1423813.FC26_GL000512"/>
<protein>
    <recommendedName>
        <fullName evidence="9 10">D-alanyl-D-alanine dipeptidase</fullName>
        <shortName evidence="9 10">D-Ala-D-Ala dipeptidase</shortName>
        <ecNumber evidence="9 10">3.4.13.22</ecNumber>
    </recommendedName>
</protein>
<evidence type="ECO:0000256" key="2">
    <source>
        <dbReference type="ARBA" id="ARBA00022670"/>
    </source>
</evidence>
<evidence type="ECO:0000256" key="3">
    <source>
        <dbReference type="ARBA" id="ARBA00022723"/>
    </source>
</evidence>
<reference evidence="11 12" key="1">
    <citation type="journal article" date="2015" name="Genome Announc.">
        <title>Expanding the biotechnology potential of lactobacilli through comparative genomics of 213 strains and associated genera.</title>
        <authorList>
            <person name="Sun Z."/>
            <person name="Harris H.M."/>
            <person name="McCann A."/>
            <person name="Guo C."/>
            <person name="Argimon S."/>
            <person name="Zhang W."/>
            <person name="Yang X."/>
            <person name="Jeffery I.B."/>
            <person name="Cooney J.C."/>
            <person name="Kagawa T.F."/>
            <person name="Liu W."/>
            <person name="Song Y."/>
            <person name="Salvetti E."/>
            <person name="Wrobel A."/>
            <person name="Rasinkangas P."/>
            <person name="Parkhill J."/>
            <person name="Rea M.C."/>
            <person name="O'Sullivan O."/>
            <person name="Ritari J."/>
            <person name="Douillard F.P."/>
            <person name="Paul Ross R."/>
            <person name="Yang R."/>
            <person name="Briner A.E."/>
            <person name="Felis G.E."/>
            <person name="de Vos W.M."/>
            <person name="Barrangou R."/>
            <person name="Klaenhammer T.R."/>
            <person name="Caufield P.W."/>
            <person name="Cui Y."/>
            <person name="Zhang H."/>
            <person name="O'Toole P.W."/>
        </authorList>
    </citation>
    <scope>NUCLEOTIDE SEQUENCE [LARGE SCALE GENOMIC DNA]</scope>
    <source>
        <strain evidence="11 12">DSM 20634</strain>
    </source>
</reference>
<dbReference type="PATRIC" id="fig|1423813.3.peg.523"/>
<dbReference type="GO" id="GO:0071555">
    <property type="term" value="P:cell wall organization"/>
    <property type="evidence" value="ECO:0007669"/>
    <property type="project" value="UniProtKB-KW"/>
</dbReference>
<keyword evidence="3" id="KW-0479">Metal-binding</keyword>
<accession>A0A0R2A014</accession>
<dbReference type="PANTHER" id="PTHR43126">
    <property type="entry name" value="D-ALANYL-D-ALANINE DIPEPTIDASE"/>
    <property type="match status" value="1"/>
</dbReference>
<evidence type="ECO:0000256" key="7">
    <source>
        <dbReference type="ARBA" id="ARBA00023049"/>
    </source>
</evidence>
<dbReference type="GO" id="GO:0008237">
    <property type="term" value="F:metallopeptidase activity"/>
    <property type="evidence" value="ECO:0007669"/>
    <property type="project" value="UniProtKB-KW"/>
</dbReference>
<dbReference type="GO" id="GO:0046872">
    <property type="term" value="F:metal ion binding"/>
    <property type="evidence" value="ECO:0007669"/>
    <property type="project" value="UniProtKB-KW"/>
</dbReference>
<evidence type="ECO:0000256" key="10">
    <source>
        <dbReference type="PIRNR" id="PIRNR026671"/>
    </source>
</evidence>
<organism evidence="11 12">
    <name type="scientific">Paucilactobacillus vaccinostercus DSM 20634</name>
    <dbReference type="NCBI Taxonomy" id="1423813"/>
    <lineage>
        <taxon>Bacteria</taxon>
        <taxon>Bacillati</taxon>
        <taxon>Bacillota</taxon>
        <taxon>Bacilli</taxon>
        <taxon>Lactobacillales</taxon>
        <taxon>Lactobacillaceae</taxon>
        <taxon>Paucilactobacillus</taxon>
    </lineage>
</organism>
<keyword evidence="12" id="KW-1185">Reference proteome</keyword>
<keyword evidence="8 10" id="KW-0961">Cell wall biogenesis/degradation</keyword>
<dbReference type="PIRSF" id="PIRSF026671">
    <property type="entry name" value="AA_dipeptidase"/>
    <property type="match status" value="1"/>
</dbReference>
<evidence type="ECO:0000256" key="9">
    <source>
        <dbReference type="HAMAP-Rule" id="MF_01924"/>
    </source>
</evidence>
<evidence type="ECO:0000313" key="11">
    <source>
        <dbReference type="EMBL" id="KRM60424.1"/>
    </source>
</evidence>
<feature type="active site" description="Proton donor/acceptor" evidence="9">
    <location>
        <position position="173"/>
    </location>
</feature>
<name>A0A0R2A014_9LACO</name>
<proteinExistence type="inferred from homology"/>
<dbReference type="EC" id="3.4.13.22" evidence="9 10"/>
<comment type="caution">
    <text evidence="9">Lacks conserved residue(s) required for the propagation of feature annotation.</text>
</comment>
<keyword evidence="5" id="KW-0862">Zinc</keyword>
<dbReference type="PANTHER" id="PTHR43126:SF1">
    <property type="entry name" value="D-ALANYL-D-ALANINE DIPEPTIDASE"/>
    <property type="match status" value="1"/>
</dbReference>
<keyword evidence="7 9" id="KW-0482">Metalloprotease</keyword>
<dbReference type="HAMAP" id="MF_01924">
    <property type="entry name" value="A_A_dipeptidase"/>
    <property type="match status" value="1"/>
</dbReference>
<dbReference type="Gene3D" id="3.30.1380.10">
    <property type="match status" value="1"/>
</dbReference>
<dbReference type="GO" id="GO:0160237">
    <property type="term" value="F:D-Ala-D-Ala dipeptidase activity"/>
    <property type="evidence" value="ECO:0007669"/>
    <property type="project" value="UniProtKB-EC"/>
</dbReference>
<comment type="similarity">
    <text evidence="9 10">Belongs to the peptidase M15D family.</text>
</comment>
<dbReference type="Proteomes" id="UP000051733">
    <property type="component" value="Unassembled WGS sequence"/>
</dbReference>
<evidence type="ECO:0000256" key="8">
    <source>
        <dbReference type="ARBA" id="ARBA00023316"/>
    </source>
</evidence>
<comment type="catalytic activity">
    <reaction evidence="1 9 10">
        <text>D-alanyl-D-alanine + H2O = 2 D-alanine</text>
        <dbReference type="Rhea" id="RHEA:20661"/>
        <dbReference type="ChEBI" id="CHEBI:15377"/>
        <dbReference type="ChEBI" id="CHEBI:57416"/>
        <dbReference type="ChEBI" id="CHEBI:57822"/>
        <dbReference type="EC" id="3.4.13.22"/>
    </reaction>
</comment>
<dbReference type="CDD" id="cd14840">
    <property type="entry name" value="D-Ala-D-Ala_dipeptidase_Aad"/>
    <property type="match status" value="1"/>
</dbReference>
<dbReference type="SUPFAM" id="SSF55166">
    <property type="entry name" value="Hedgehog/DD-peptidase"/>
    <property type="match status" value="1"/>
</dbReference>
<evidence type="ECO:0000256" key="6">
    <source>
        <dbReference type="ARBA" id="ARBA00022997"/>
    </source>
</evidence>
<dbReference type="InterPro" id="IPR009045">
    <property type="entry name" value="Zn_M74/Hedgehog-like"/>
</dbReference>
<evidence type="ECO:0000256" key="1">
    <source>
        <dbReference type="ARBA" id="ARBA00001362"/>
    </source>
</evidence>
<feature type="site" description="Transition state stabilizer" evidence="9">
    <location>
        <position position="83"/>
    </location>
</feature>
<evidence type="ECO:0000256" key="5">
    <source>
        <dbReference type="ARBA" id="ARBA00022833"/>
    </source>
</evidence>
<dbReference type="AlphaFoldDB" id="A0A0R2A014"/>
<comment type="caution">
    <text evidence="11">The sequence shown here is derived from an EMBL/GenBank/DDBJ whole genome shotgun (WGS) entry which is preliminary data.</text>
</comment>
<comment type="function">
    <text evidence="9 10">Catalyzes hydrolysis of the D-alanyl-D-alanine dipeptide.</text>
</comment>
<dbReference type="InterPro" id="IPR000755">
    <property type="entry name" value="A_A_dipeptidase"/>
</dbReference>
<evidence type="ECO:0000256" key="4">
    <source>
        <dbReference type="ARBA" id="ARBA00022801"/>
    </source>
</evidence>
<evidence type="ECO:0000313" key="12">
    <source>
        <dbReference type="Proteomes" id="UP000051733"/>
    </source>
</evidence>
<dbReference type="GO" id="GO:0006508">
    <property type="term" value="P:proteolysis"/>
    <property type="evidence" value="ECO:0007669"/>
    <property type="project" value="UniProtKB-KW"/>
</dbReference>
<sequence>MGALLMVTPNSIETPNDGFLNVQALDPSIIVDLKYATPNNFTGSRIYDFNTAIARAGTVRKLTQASHLLKQQGFRLKIWDAYRPVSAQQKLFDVTPDPTWVAQPDPNFSHQKGVTFDLTLCELDGTEIPMQSGFDDFSEKATRHYRRKPYQEHNYRLLDTAMRQAGFVGYENEWWDYRDTDMDTYGPAQADPDDYQLS</sequence>
<dbReference type="Pfam" id="PF01427">
    <property type="entry name" value="Peptidase_M15"/>
    <property type="match status" value="1"/>
</dbReference>
<dbReference type="EMBL" id="AYYY01000063">
    <property type="protein sequence ID" value="KRM60424.1"/>
    <property type="molecule type" value="Genomic_DNA"/>
</dbReference>
<keyword evidence="4 9" id="KW-0378">Hydrolase</keyword>